<dbReference type="EMBL" id="KZ824975">
    <property type="protein sequence ID" value="RAH67252.1"/>
    <property type="molecule type" value="Genomic_DNA"/>
</dbReference>
<keyword evidence="2" id="KW-1185">Reference proteome</keyword>
<reference evidence="1" key="1">
    <citation type="submission" date="2018-02" db="EMBL/GenBank/DDBJ databases">
        <title>The genomes of Aspergillus section Nigri reveals drivers in fungal speciation.</title>
        <authorList>
            <consortium name="DOE Joint Genome Institute"/>
            <person name="Vesth T.C."/>
            <person name="Nybo J."/>
            <person name="Theobald S."/>
            <person name="Brandl J."/>
            <person name="Frisvad J.C."/>
            <person name="Nielsen K.F."/>
            <person name="Lyhne E.K."/>
            <person name="Kogle M.E."/>
            <person name="Kuo A."/>
            <person name="Riley R."/>
            <person name="Clum A."/>
            <person name="Nolan M."/>
            <person name="Lipzen A."/>
            <person name="Salamov A."/>
            <person name="Henrissat B."/>
            <person name="Wiebenga A."/>
            <person name="De vries R.P."/>
            <person name="Grigoriev I.V."/>
            <person name="Mortensen U.H."/>
            <person name="Andersen M.R."/>
            <person name="Baker S.E."/>
        </authorList>
    </citation>
    <scope>NUCLEOTIDE SEQUENCE</scope>
    <source>
        <strain evidence="1">CBS 121060</strain>
    </source>
</reference>
<proteinExistence type="predicted"/>
<evidence type="ECO:0000313" key="1">
    <source>
        <dbReference type="EMBL" id="RAH67252.1"/>
    </source>
</evidence>
<gene>
    <name evidence="1" type="ORF">BO66DRAFT_403933</name>
</gene>
<name>A0ACD1H0Z8_9EURO</name>
<protein>
    <submittedName>
        <fullName evidence="1">Aldehyde reductase 2</fullName>
    </submittedName>
</protein>
<organism evidence="1 2">
    <name type="scientific">Aspergillus aculeatinus CBS 121060</name>
    <dbReference type="NCBI Taxonomy" id="1448322"/>
    <lineage>
        <taxon>Eukaryota</taxon>
        <taxon>Fungi</taxon>
        <taxon>Dikarya</taxon>
        <taxon>Ascomycota</taxon>
        <taxon>Pezizomycotina</taxon>
        <taxon>Eurotiomycetes</taxon>
        <taxon>Eurotiomycetidae</taxon>
        <taxon>Eurotiales</taxon>
        <taxon>Aspergillaceae</taxon>
        <taxon>Aspergillus</taxon>
        <taxon>Aspergillus subgen. Circumdati</taxon>
    </lineage>
</organism>
<dbReference type="Proteomes" id="UP000249661">
    <property type="component" value="Unassembled WGS sequence"/>
</dbReference>
<accession>A0ACD1H0Z8</accession>
<evidence type="ECO:0000313" key="2">
    <source>
        <dbReference type="Proteomes" id="UP000249661"/>
    </source>
</evidence>
<sequence length="350" mass="38586">MHIADRAIPADSTVVVVGANGYIAVETCEKLLDAGYQVRGTVRDVDRHRIWMHALFDAQWPDKFELVQVADFEDEGAFEAAFNGASGVIYPSMPVIFDADPTKVVDPLIRGVVNTLEAAARAGVQRYVLSSSSKAVQSTVYNEPQPHEIRVDTFNHQAIQQVRSGPVDASFERKLAVYSAGRTRAEPSFWNWVQQNNPPFVANCIVPDGQFGRVLDVNNLHTGPTSSTGQLIRALRGEWAEVGLDLAFITDVQDTARLLVAAVASVSIENERVFSYSVNRTWTDIRRKVRELFPDRPELVQGPDQGRPGRDVSAAPGPIARAEEILRTMGRPGFTGEGQIIRDFVDSVFP</sequence>